<name>A0ABR4XM26_9PORP</name>
<accession>A0ABR4XM26</accession>
<comment type="caution">
    <text evidence="1">The sequence shown here is derived from an EMBL/GenBank/DDBJ whole genome shotgun (WGS) entry which is preliminary data.</text>
</comment>
<gene>
    <name evidence="1" type="ORF">HQ43_03800</name>
</gene>
<evidence type="ECO:0000313" key="1">
    <source>
        <dbReference type="EMBL" id="KGN93002.1"/>
    </source>
</evidence>
<proteinExistence type="predicted"/>
<sequence length="60" mass="7098">MVRPLSYGIQHKLSPLKVLIQKYKKKKEERYMFGIIAKNCVSLTPEIFPIQQIQYQSNTK</sequence>
<organism evidence="1 2">
    <name type="scientific">Porphyromonas canoris</name>
    <dbReference type="NCBI Taxonomy" id="36875"/>
    <lineage>
        <taxon>Bacteria</taxon>
        <taxon>Pseudomonadati</taxon>
        <taxon>Bacteroidota</taxon>
        <taxon>Bacteroidia</taxon>
        <taxon>Bacteroidales</taxon>
        <taxon>Porphyromonadaceae</taxon>
        <taxon>Porphyromonas</taxon>
    </lineage>
</organism>
<dbReference type="Proteomes" id="UP000030101">
    <property type="component" value="Unassembled WGS sequence"/>
</dbReference>
<evidence type="ECO:0000313" key="2">
    <source>
        <dbReference type="Proteomes" id="UP000030101"/>
    </source>
</evidence>
<reference evidence="1 2" key="1">
    <citation type="submission" date="2014-08" db="EMBL/GenBank/DDBJ databases">
        <title>Porphyromonas canoris strain:OH2762 Genome sequencing.</title>
        <authorList>
            <person name="Wallis C."/>
            <person name="Deusch O."/>
            <person name="O'Flynn C."/>
            <person name="Davis I."/>
            <person name="Jospin G."/>
            <person name="Darling A.E."/>
            <person name="Coil D.A."/>
            <person name="Alexiev A."/>
            <person name="Horsfall A."/>
            <person name="Kirkwood N."/>
            <person name="Harris S."/>
            <person name="Eisen J.A."/>
        </authorList>
    </citation>
    <scope>NUCLEOTIDE SEQUENCE [LARGE SCALE GENOMIC DNA]</scope>
    <source>
        <strain evidence="2">COT-108 OH2762</strain>
    </source>
</reference>
<dbReference type="EMBL" id="JQZV01000006">
    <property type="protein sequence ID" value="KGN93002.1"/>
    <property type="molecule type" value="Genomic_DNA"/>
</dbReference>
<protein>
    <submittedName>
        <fullName evidence="1">Uncharacterized protein</fullName>
    </submittedName>
</protein>
<keyword evidence="2" id="KW-1185">Reference proteome</keyword>